<feature type="non-terminal residue" evidence="6">
    <location>
        <position position="1"/>
    </location>
</feature>
<evidence type="ECO:0000313" key="6">
    <source>
        <dbReference type="EMBL" id="KAJ8253730.1"/>
    </source>
</evidence>
<dbReference type="SMART" id="SM00282">
    <property type="entry name" value="LamG"/>
    <property type="match status" value="1"/>
</dbReference>
<comment type="caution">
    <text evidence="6">The sequence shown here is derived from an EMBL/GenBank/DDBJ whole genome shotgun (WGS) entry which is preliminary data.</text>
</comment>
<dbReference type="InterPro" id="IPR001791">
    <property type="entry name" value="Laminin_G"/>
</dbReference>
<evidence type="ECO:0000256" key="2">
    <source>
        <dbReference type="PROSITE-ProRule" id="PRU00076"/>
    </source>
</evidence>
<keyword evidence="2" id="KW-0245">EGF-like domain</keyword>
<dbReference type="Gene3D" id="2.10.25.10">
    <property type="entry name" value="Laminin"/>
    <property type="match status" value="1"/>
</dbReference>
<dbReference type="PROSITE" id="PS50026">
    <property type="entry name" value="EGF_3"/>
    <property type="match status" value="1"/>
</dbReference>
<evidence type="ECO:0000313" key="7">
    <source>
        <dbReference type="Proteomes" id="UP001152803"/>
    </source>
</evidence>
<keyword evidence="1 3" id="KW-1015">Disulfide bond</keyword>
<evidence type="ECO:0000259" key="4">
    <source>
        <dbReference type="PROSITE" id="PS50025"/>
    </source>
</evidence>
<dbReference type="InterPro" id="IPR050372">
    <property type="entry name" value="Neurexin-related_CASP"/>
</dbReference>
<dbReference type="Pfam" id="PF02210">
    <property type="entry name" value="Laminin_G_2"/>
    <property type="match status" value="1"/>
</dbReference>
<dbReference type="Gene3D" id="2.60.120.1000">
    <property type="match status" value="1"/>
</dbReference>
<comment type="caution">
    <text evidence="2">Lacks conserved residue(s) required for the propagation of feature annotation.</text>
</comment>
<dbReference type="CDD" id="cd00110">
    <property type="entry name" value="LamG"/>
    <property type="match status" value="1"/>
</dbReference>
<accession>A0A9Q1HN42</accession>
<keyword evidence="7" id="KW-1185">Reference proteome</keyword>
<evidence type="ECO:0000256" key="3">
    <source>
        <dbReference type="PROSITE-ProRule" id="PRU00122"/>
    </source>
</evidence>
<dbReference type="PANTHER" id="PTHR15036">
    <property type="entry name" value="PIKACHURIN-LIKE PROTEIN"/>
    <property type="match status" value="1"/>
</dbReference>
<dbReference type="OrthoDB" id="26719at2759"/>
<dbReference type="PANTHER" id="PTHR15036:SF43">
    <property type="entry name" value="CONTACTIN-ASSOCIATED PROTEIN 1"/>
    <property type="match status" value="1"/>
</dbReference>
<protein>
    <submittedName>
        <fullName evidence="6">Uncharacterized protein</fullName>
    </submittedName>
</protein>
<feature type="domain" description="EGF-like" evidence="5">
    <location>
        <begin position="266"/>
        <end position="304"/>
    </location>
</feature>
<dbReference type="Gene3D" id="2.60.120.200">
    <property type="match status" value="1"/>
</dbReference>
<dbReference type="CDD" id="cd00054">
    <property type="entry name" value="EGF_CA"/>
    <property type="match status" value="1"/>
</dbReference>
<evidence type="ECO:0000259" key="5">
    <source>
        <dbReference type="PROSITE" id="PS50026"/>
    </source>
</evidence>
<dbReference type="InterPro" id="IPR000742">
    <property type="entry name" value="EGF"/>
</dbReference>
<name>A0A9Q1HN42_CONCO</name>
<gene>
    <name evidence="6" type="ORF">COCON_G00203420</name>
</gene>
<proteinExistence type="predicted"/>
<dbReference type="EMBL" id="JAFJMO010000016">
    <property type="protein sequence ID" value="KAJ8253730.1"/>
    <property type="molecule type" value="Genomic_DNA"/>
</dbReference>
<sequence>GKPFSYWVGRHGERQVYWGGSFPGIQKCACAVNQSCADSGLHCNCDADYGEWYSDMGWLNFRDHLPVQRIIIGDTNRTESEAQFNLGPLRCYGDRSTWNTVAFTKPTYMEFPTFRPGTTADISFHFRTTADHGVFLENSDEHHRCFIRVELNSTTDLLFIFMVGDGIINVTLRSARPLNDDAWHWVQAEINVKGARLRVDQQPWAVRRFPGQTYVTMTFTQPLLVGAAKYKLRAYLGCLRGLRMNGVPLDLAGQASGQEGIRLNCAGQCLNATLRCRNGGRCVEGYGSYDCDCSNTAFDGHYCHKDIGAYFQAGSWLRYDIRREAISDEATLSNWLDPHNVSLGFSQASEEIEFSFSTTQTPAVLLCVSSSARDHIAIILKKDGKSAKEYNHPTEA</sequence>
<reference evidence="6" key="1">
    <citation type="journal article" date="2023" name="Science">
        <title>Genome structures resolve the early diversification of teleost fishes.</title>
        <authorList>
            <person name="Parey E."/>
            <person name="Louis A."/>
            <person name="Montfort J."/>
            <person name="Bouchez O."/>
            <person name="Roques C."/>
            <person name="Iampietro C."/>
            <person name="Lluch J."/>
            <person name="Castinel A."/>
            <person name="Donnadieu C."/>
            <person name="Desvignes T."/>
            <person name="Floi Bucao C."/>
            <person name="Jouanno E."/>
            <person name="Wen M."/>
            <person name="Mejri S."/>
            <person name="Dirks R."/>
            <person name="Jansen H."/>
            <person name="Henkel C."/>
            <person name="Chen W.J."/>
            <person name="Zahm M."/>
            <person name="Cabau C."/>
            <person name="Klopp C."/>
            <person name="Thompson A.W."/>
            <person name="Robinson-Rechavi M."/>
            <person name="Braasch I."/>
            <person name="Lecointre G."/>
            <person name="Bobe J."/>
            <person name="Postlethwait J.H."/>
            <person name="Berthelot C."/>
            <person name="Roest Crollius H."/>
            <person name="Guiguen Y."/>
        </authorList>
    </citation>
    <scope>NUCLEOTIDE SEQUENCE</scope>
    <source>
        <strain evidence="6">Concon-B</strain>
    </source>
</reference>
<dbReference type="PROSITE" id="PS50025">
    <property type="entry name" value="LAM_G_DOMAIN"/>
    <property type="match status" value="1"/>
</dbReference>
<dbReference type="InterPro" id="IPR013320">
    <property type="entry name" value="ConA-like_dom_sf"/>
</dbReference>
<dbReference type="AlphaFoldDB" id="A0A9Q1HN42"/>
<evidence type="ECO:0000256" key="1">
    <source>
        <dbReference type="ARBA" id="ARBA00023157"/>
    </source>
</evidence>
<feature type="domain" description="Laminin G" evidence="4">
    <location>
        <begin position="98"/>
        <end position="265"/>
    </location>
</feature>
<dbReference type="Proteomes" id="UP001152803">
    <property type="component" value="Unassembled WGS sequence"/>
</dbReference>
<dbReference type="SUPFAM" id="SSF49899">
    <property type="entry name" value="Concanavalin A-like lectins/glucanases"/>
    <property type="match status" value="2"/>
</dbReference>
<feature type="disulfide bond" evidence="3">
    <location>
        <begin position="238"/>
        <end position="265"/>
    </location>
</feature>
<organism evidence="6 7">
    <name type="scientific">Conger conger</name>
    <name type="common">Conger eel</name>
    <name type="synonym">Muraena conger</name>
    <dbReference type="NCBI Taxonomy" id="82655"/>
    <lineage>
        <taxon>Eukaryota</taxon>
        <taxon>Metazoa</taxon>
        <taxon>Chordata</taxon>
        <taxon>Craniata</taxon>
        <taxon>Vertebrata</taxon>
        <taxon>Euteleostomi</taxon>
        <taxon>Actinopterygii</taxon>
        <taxon>Neopterygii</taxon>
        <taxon>Teleostei</taxon>
        <taxon>Anguilliformes</taxon>
        <taxon>Congridae</taxon>
        <taxon>Conger</taxon>
    </lineage>
</organism>